<protein>
    <recommendedName>
        <fullName evidence="4">DUF3592 domain-containing protein</fullName>
    </recommendedName>
</protein>
<evidence type="ECO:0008006" key="4">
    <source>
        <dbReference type="Google" id="ProtNLM"/>
    </source>
</evidence>
<reference evidence="3" key="1">
    <citation type="submission" date="2019-12" db="EMBL/GenBank/DDBJ databases">
        <title>Complete genome of Terracaulis silvestris 0127_4.</title>
        <authorList>
            <person name="Vieira S."/>
            <person name="Riedel T."/>
            <person name="Sproer C."/>
            <person name="Pascual J."/>
            <person name="Boedeker C."/>
            <person name="Overmann J."/>
        </authorList>
    </citation>
    <scope>NUCLEOTIDE SEQUENCE [LARGE SCALE GENOMIC DNA]</scope>
    <source>
        <strain evidence="3">0127_4</strain>
    </source>
</reference>
<dbReference type="Proteomes" id="UP000431269">
    <property type="component" value="Chromosome"/>
</dbReference>
<sequence length="177" mass="20047">MIQWLWQLKWALVIAIFAGPAFAYYSYKNEQRIDHVMREGAPFTAVVTGGRVERHRRGADEYKLELAWPDANGQQHAETLNISSDYASEIFQGDYVMLDTAEIRYLASETDGPLVVAADAPRQIANQHTNMLLGIAAGIAGLILSPVWFWVEARRKKKDEEEIEEELARIRSSQAQP</sequence>
<evidence type="ECO:0000313" key="2">
    <source>
        <dbReference type="EMBL" id="QGZ96495.1"/>
    </source>
</evidence>
<dbReference type="KEGG" id="tsv:DSM104635_03355"/>
<evidence type="ECO:0000313" key="3">
    <source>
        <dbReference type="Proteomes" id="UP000431269"/>
    </source>
</evidence>
<evidence type="ECO:0000256" key="1">
    <source>
        <dbReference type="SAM" id="Phobius"/>
    </source>
</evidence>
<keyword evidence="1" id="KW-1133">Transmembrane helix</keyword>
<keyword evidence="1" id="KW-0812">Transmembrane</keyword>
<dbReference type="AlphaFoldDB" id="A0A6I6MM09"/>
<accession>A0A6I6MM09</accession>
<keyword evidence="1" id="KW-0472">Membrane</keyword>
<gene>
    <name evidence="2" type="ORF">DSM104635_03355</name>
</gene>
<feature type="transmembrane region" description="Helical" evidence="1">
    <location>
        <begin position="131"/>
        <end position="151"/>
    </location>
</feature>
<proteinExistence type="predicted"/>
<keyword evidence="3" id="KW-1185">Reference proteome</keyword>
<dbReference type="EMBL" id="CP047045">
    <property type="protein sequence ID" value="QGZ96495.1"/>
    <property type="molecule type" value="Genomic_DNA"/>
</dbReference>
<name>A0A6I6MM09_9CAUL</name>
<dbReference type="RefSeq" id="WP_158767278.1">
    <property type="nucleotide sequence ID" value="NZ_CP047045.1"/>
</dbReference>
<organism evidence="2 3">
    <name type="scientific">Terricaulis silvestris</name>
    <dbReference type="NCBI Taxonomy" id="2686094"/>
    <lineage>
        <taxon>Bacteria</taxon>
        <taxon>Pseudomonadati</taxon>
        <taxon>Pseudomonadota</taxon>
        <taxon>Alphaproteobacteria</taxon>
        <taxon>Caulobacterales</taxon>
        <taxon>Caulobacteraceae</taxon>
        <taxon>Terricaulis</taxon>
    </lineage>
</organism>